<proteinExistence type="predicted"/>
<feature type="domain" description="Cupin type-2" evidence="1">
    <location>
        <begin position="33"/>
        <end position="92"/>
    </location>
</feature>
<dbReference type="PANTHER" id="PTHR40112">
    <property type="entry name" value="H2HPP ISOMERASE"/>
    <property type="match status" value="1"/>
</dbReference>
<dbReference type="PIRSF" id="PIRSF029883">
    <property type="entry name" value="KdgF"/>
    <property type="match status" value="1"/>
</dbReference>
<dbReference type="CDD" id="cd02238">
    <property type="entry name" value="cupin_KdgF"/>
    <property type="match status" value="1"/>
</dbReference>
<dbReference type="InterPro" id="IPR025499">
    <property type="entry name" value="KdgF"/>
</dbReference>
<accession>A0A1S8SE25</accession>
<organism evidence="2 3">
    <name type="scientific">Clostridium beijerinckii</name>
    <name type="common">Clostridium MP</name>
    <dbReference type="NCBI Taxonomy" id="1520"/>
    <lineage>
        <taxon>Bacteria</taxon>
        <taxon>Bacillati</taxon>
        <taxon>Bacillota</taxon>
        <taxon>Clostridia</taxon>
        <taxon>Eubacteriales</taxon>
        <taxon>Clostridiaceae</taxon>
        <taxon>Clostridium</taxon>
    </lineage>
</organism>
<dbReference type="RefSeq" id="WP_077837692.1">
    <property type="nucleotide sequence ID" value="NZ_JABFUE010000001.1"/>
</dbReference>
<dbReference type="InterPro" id="IPR013096">
    <property type="entry name" value="Cupin_2"/>
</dbReference>
<dbReference type="Proteomes" id="UP000190973">
    <property type="component" value="Unassembled WGS sequence"/>
</dbReference>
<dbReference type="Gene3D" id="2.60.120.10">
    <property type="entry name" value="Jelly Rolls"/>
    <property type="match status" value="1"/>
</dbReference>
<evidence type="ECO:0000313" key="3">
    <source>
        <dbReference type="Proteomes" id="UP000190973"/>
    </source>
</evidence>
<dbReference type="InterPro" id="IPR052535">
    <property type="entry name" value="Bacilysin_H2HPP_isomerase"/>
</dbReference>
<reference evidence="2 3" key="1">
    <citation type="submission" date="2016-05" db="EMBL/GenBank/DDBJ databases">
        <title>Microbial solvent formation.</title>
        <authorList>
            <person name="Poehlein A."/>
            <person name="Montoya Solano J.D."/>
            <person name="Flitsch S."/>
            <person name="Krabben P."/>
            <person name="Duerre P."/>
            <person name="Daniel R."/>
        </authorList>
    </citation>
    <scope>NUCLEOTIDE SEQUENCE [LARGE SCALE GENOMIC DNA]</scope>
    <source>
        <strain evidence="2 3">DSM 53</strain>
    </source>
</reference>
<gene>
    <name evidence="2" type="ORF">CLBCK_09180</name>
</gene>
<protein>
    <submittedName>
        <fullName evidence="2">Cupin domain protein</fullName>
    </submittedName>
</protein>
<dbReference type="PANTHER" id="PTHR40112:SF1">
    <property type="entry name" value="H2HPP ISOMERASE"/>
    <property type="match status" value="1"/>
</dbReference>
<sequence>MFCFNKDVEFEILDENTKRKVLVHDEKMMAVEVHFKKATNNVETHSHVHDQLSYVLKGSFKFIVGDKSEIVREGDTIFMPSNIPHGCIVLEDNSIVYDVFTPERKDFLKNN</sequence>
<dbReference type="AlphaFoldDB" id="A0A1S8SE25"/>
<dbReference type="Pfam" id="PF07883">
    <property type="entry name" value="Cupin_2"/>
    <property type="match status" value="1"/>
</dbReference>
<dbReference type="InterPro" id="IPR014710">
    <property type="entry name" value="RmlC-like_jellyroll"/>
</dbReference>
<evidence type="ECO:0000259" key="1">
    <source>
        <dbReference type="Pfam" id="PF07883"/>
    </source>
</evidence>
<evidence type="ECO:0000313" key="2">
    <source>
        <dbReference type="EMBL" id="OOM63629.1"/>
    </source>
</evidence>
<comment type="caution">
    <text evidence="2">The sequence shown here is derived from an EMBL/GenBank/DDBJ whole genome shotgun (WGS) entry which is preliminary data.</text>
</comment>
<dbReference type="SUPFAM" id="SSF51182">
    <property type="entry name" value="RmlC-like cupins"/>
    <property type="match status" value="1"/>
</dbReference>
<dbReference type="EMBL" id="LZZI01000010">
    <property type="protein sequence ID" value="OOM63629.1"/>
    <property type="molecule type" value="Genomic_DNA"/>
</dbReference>
<dbReference type="InterPro" id="IPR011051">
    <property type="entry name" value="RmlC_Cupin_sf"/>
</dbReference>
<name>A0A1S8SE25_CLOBE</name>